<dbReference type="GeneID" id="54548682"/>
<dbReference type="RefSeq" id="XP_033654478.1">
    <property type="nucleotide sequence ID" value="XM_033795507.1"/>
</dbReference>
<keyword evidence="2" id="KW-0472">Membrane</keyword>
<dbReference type="AlphaFoldDB" id="A0A6A6JPQ3"/>
<protein>
    <submittedName>
        <fullName evidence="3">Uncharacterized protein</fullName>
    </submittedName>
</protein>
<feature type="compositionally biased region" description="Basic residues" evidence="1">
    <location>
        <begin position="12"/>
        <end position="21"/>
    </location>
</feature>
<feature type="transmembrane region" description="Helical" evidence="2">
    <location>
        <begin position="55"/>
        <end position="80"/>
    </location>
</feature>
<evidence type="ECO:0000313" key="4">
    <source>
        <dbReference type="Proteomes" id="UP000800097"/>
    </source>
</evidence>
<keyword evidence="2" id="KW-1133">Transmembrane helix</keyword>
<gene>
    <name evidence="3" type="ORF">EI97DRAFT_375481</name>
</gene>
<keyword evidence="4" id="KW-1185">Reference proteome</keyword>
<evidence type="ECO:0000256" key="2">
    <source>
        <dbReference type="SAM" id="Phobius"/>
    </source>
</evidence>
<feature type="region of interest" description="Disordered" evidence="1">
    <location>
        <begin position="1"/>
        <end position="34"/>
    </location>
</feature>
<dbReference type="EMBL" id="ML986491">
    <property type="protein sequence ID" value="KAF2276939.1"/>
    <property type="molecule type" value="Genomic_DNA"/>
</dbReference>
<keyword evidence="2" id="KW-0812">Transmembrane</keyword>
<dbReference type="Proteomes" id="UP000800097">
    <property type="component" value="Unassembled WGS sequence"/>
</dbReference>
<feature type="compositionally biased region" description="Basic and acidic residues" evidence="1">
    <location>
        <begin position="1"/>
        <end position="11"/>
    </location>
</feature>
<name>A0A6A6JPQ3_WESOR</name>
<accession>A0A6A6JPQ3</accession>
<dbReference type="OrthoDB" id="4179406at2759"/>
<feature type="compositionally biased region" description="Polar residues" evidence="1">
    <location>
        <begin position="22"/>
        <end position="34"/>
    </location>
</feature>
<evidence type="ECO:0000256" key="1">
    <source>
        <dbReference type="SAM" id="MobiDB-lite"/>
    </source>
</evidence>
<proteinExistence type="predicted"/>
<feature type="region of interest" description="Disordered" evidence="1">
    <location>
        <begin position="424"/>
        <end position="445"/>
    </location>
</feature>
<organism evidence="3 4">
    <name type="scientific">Westerdykella ornata</name>
    <dbReference type="NCBI Taxonomy" id="318751"/>
    <lineage>
        <taxon>Eukaryota</taxon>
        <taxon>Fungi</taxon>
        <taxon>Dikarya</taxon>
        <taxon>Ascomycota</taxon>
        <taxon>Pezizomycotina</taxon>
        <taxon>Dothideomycetes</taxon>
        <taxon>Pleosporomycetidae</taxon>
        <taxon>Pleosporales</taxon>
        <taxon>Sporormiaceae</taxon>
        <taxon>Westerdykella</taxon>
    </lineage>
</organism>
<sequence length="445" mass="50232">MPRSEYVDGRSKPHNASRRVSKQPSSQLPSQGNLKQGHGYHFQVLWPMLRYLMNLLGLTMGYLQPLFAVGLALCLLALVLGQTSFYVKNCVQTVLSPLCAVPFSSHILPFCAEWQDPAGNKAVEPDFEGLMNIQSNFEDIVKENQLSAVMPYVMKSSQAAIRDLRTIVRYSRLPSKNQLEVEFDSFIETAGQATRDLIAYNAKIGLTVDMIIHSNQFTMRVLHGISEDANAGLLETAFNKLSALGGFQPPPKSLHEKVFDQYLDHVTANKERIQDLIQRSTALLTLIGYMEQRLEAMHEIAVKDKVALSQNRDELLTQLWTKLGGNSASRKDHERQLELLNQVSRYRHELYKNVNSILIKLQVTDAALEDLRDTVAEPEKLGYRRDVPIHHYLGLVEKSTNRLQDARGEARRLENMAYEAGMGRYGGDTSRELPSGKEPPVVWAR</sequence>
<evidence type="ECO:0000313" key="3">
    <source>
        <dbReference type="EMBL" id="KAF2276939.1"/>
    </source>
</evidence>
<reference evidence="3" key="1">
    <citation type="journal article" date="2020" name="Stud. Mycol.">
        <title>101 Dothideomycetes genomes: a test case for predicting lifestyles and emergence of pathogens.</title>
        <authorList>
            <person name="Haridas S."/>
            <person name="Albert R."/>
            <person name="Binder M."/>
            <person name="Bloem J."/>
            <person name="Labutti K."/>
            <person name="Salamov A."/>
            <person name="Andreopoulos B."/>
            <person name="Baker S."/>
            <person name="Barry K."/>
            <person name="Bills G."/>
            <person name="Bluhm B."/>
            <person name="Cannon C."/>
            <person name="Castanera R."/>
            <person name="Culley D."/>
            <person name="Daum C."/>
            <person name="Ezra D."/>
            <person name="Gonzalez J."/>
            <person name="Henrissat B."/>
            <person name="Kuo A."/>
            <person name="Liang C."/>
            <person name="Lipzen A."/>
            <person name="Lutzoni F."/>
            <person name="Magnuson J."/>
            <person name="Mondo S."/>
            <person name="Nolan M."/>
            <person name="Ohm R."/>
            <person name="Pangilinan J."/>
            <person name="Park H.-J."/>
            <person name="Ramirez L."/>
            <person name="Alfaro M."/>
            <person name="Sun H."/>
            <person name="Tritt A."/>
            <person name="Yoshinaga Y."/>
            <person name="Zwiers L.-H."/>
            <person name="Turgeon B."/>
            <person name="Goodwin S."/>
            <person name="Spatafora J."/>
            <person name="Crous P."/>
            <person name="Grigoriev I."/>
        </authorList>
    </citation>
    <scope>NUCLEOTIDE SEQUENCE</scope>
    <source>
        <strain evidence="3">CBS 379.55</strain>
    </source>
</reference>